<evidence type="ECO:0000313" key="2">
    <source>
        <dbReference type="EMBL" id="PCI78437.1"/>
    </source>
</evidence>
<dbReference type="NCBIfam" id="NF047363">
    <property type="entry name" value="Zn_ribbon_CdsZ"/>
    <property type="match status" value="1"/>
</dbReference>
<evidence type="ECO:0008006" key="4">
    <source>
        <dbReference type="Google" id="ProtNLM"/>
    </source>
</evidence>
<dbReference type="EMBL" id="NVUK01000006">
    <property type="protein sequence ID" value="PCI78437.1"/>
    <property type="molecule type" value="Genomic_DNA"/>
</dbReference>
<proteinExistence type="predicted"/>
<reference evidence="3" key="1">
    <citation type="submission" date="2017-08" db="EMBL/GenBank/DDBJ databases">
        <title>A dynamic microbial community with high functional redundancy inhabits the cold, oxic subseafloor aquifer.</title>
        <authorList>
            <person name="Tully B.J."/>
            <person name="Wheat C.G."/>
            <person name="Glazer B.T."/>
            <person name="Huber J.A."/>
        </authorList>
    </citation>
    <scope>NUCLEOTIDE SEQUENCE [LARGE SCALE GENOMIC DNA]</scope>
</reference>
<name>A0A2A4X8R2_UNCAE</name>
<evidence type="ECO:0000256" key="1">
    <source>
        <dbReference type="SAM" id="Coils"/>
    </source>
</evidence>
<keyword evidence="1" id="KW-0175">Coiled coil</keyword>
<dbReference type="Gene3D" id="1.10.287.1490">
    <property type="match status" value="1"/>
</dbReference>
<organism evidence="2 3">
    <name type="scientific">Aerophobetes bacterium</name>
    <dbReference type="NCBI Taxonomy" id="2030807"/>
    <lineage>
        <taxon>Bacteria</taxon>
        <taxon>Candidatus Aerophobota</taxon>
    </lineage>
</organism>
<dbReference type="Proteomes" id="UP000218775">
    <property type="component" value="Unassembled WGS sequence"/>
</dbReference>
<sequence length="256" mass="29891">MIREKLTPLLDIQELDMKMIRLMRIKKQRYTELKQIDSLRQDLKQQLETKSQEISLVNEDIKELNTRVETLLEKYKTLEDSQSSIKKIEEFNALTQEMTALEREKASLESQNSILLDKKAEEEDILEKIKQALEDSEKNSQDIEADIAVALKKINAEGAKLLAESERLQENADEEALAVYKRLLRSKKDRVIVPLTQRTCMGCYISNTIQHENMVRKQLGLVFCEHCSRIHYIEDETIDQVQEKPRRRRKTAKASS</sequence>
<accession>A0A2A4X8R2</accession>
<comment type="caution">
    <text evidence="2">The sequence shown here is derived from an EMBL/GenBank/DDBJ whole genome shotgun (WGS) entry which is preliminary data.</text>
</comment>
<dbReference type="AlphaFoldDB" id="A0A2A4X8R2"/>
<protein>
    <recommendedName>
        <fullName evidence="4">C4-type zinc ribbon domain-containing protein</fullName>
    </recommendedName>
</protein>
<gene>
    <name evidence="2" type="ORF">COB21_00990</name>
</gene>
<feature type="coiled-coil region" evidence="1">
    <location>
        <begin position="33"/>
        <end position="171"/>
    </location>
</feature>
<evidence type="ECO:0000313" key="3">
    <source>
        <dbReference type="Proteomes" id="UP000218775"/>
    </source>
</evidence>